<protein>
    <submittedName>
        <fullName evidence="3">Collagen-like protein</fullName>
    </submittedName>
</protein>
<evidence type="ECO:0000313" key="3">
    <source>
        <dbReference type="EMBL" id="TLU99043.1"/>
    </source>
</evidence>
<comment type="caution">
    <text evidence="3">The sequence shown here is derived from an EMBL/GenBank/DDBJ whole genome shotgun (WGS) entry which is preliminary data.</text>
</comment>
<dbReference type="EMBL" id="VCEJ01000005">
    <property type="protein sequence ID" value="TLU99043.1"/>
    <property type="molecule type" value="Genomic_DNA"/>
</dbReference>
<reference evidence="3 4" key="1">
    <citation type="submission" date="2019-05" db="EMBL/GenBank/DDBJ databases">
        <authorList>
            <person name="Qu J.-H."/>
        </authorList>
    </citation>
    <scope>NUCLEOTIDE SEQUENCE [LARGE SCALE GENOMIC DNA]</scope>
    <source>
        <strain evidence="3 4">T17</strain>
    </source>
</reference>
<dbReference type="Proteomes" id="UP000306402">
    <property type="component" value="Unassembled WGS sequence"/>
</dbReference>
<feature type="region of interest" description="Disordered" evidence="1">
    <location>
        <begin position="28"/>
        <end position="52"/>
    </location>
</feature>
<gene>
    <name evidence="3" type="ORF">FEN17_20905</name>
</gene>
<feature type="compositionally biased region" description="Low complexity" evidence="1">
    <location>
        <begin position="33"/>
        <end position="49"/>
    </location>
</feature>
<keyword evidence="3" id="KW-0176">Collagen</keyword>
<dbReference type="PROSITE" id="PS51257">
    <property type="entry name" value="PROKAR_LIPOPROTEIN"/>
    <property type="match status" value="1"/>
</dbReference>
<evidence type="ECO:0000256" key="1">
    <source>
        <dbReference type="SAM" id="MobiDB-lite"/>
    </source>
</evidence>
<proteinExistence type="predicted"/>
<evidence type="ECO:0000313" key="4">
    <source>
        <dbReference type="Proteomes" id="UP000306402"/>
    </source>
</evidence>
<dbReference type="OrthoDB" id="949042at2"/>
<accession>A0A5R9KS50</accession>
<keyword evidence="2" id="KW-0732">Signal</keyword>
<name>A0A5R9KS50_9BACT</name>
<dbReference type="AlphaFoldDB" id="A0A5R9KS50"/>
<keyword evidence="4" id="KW-1185">Reference proteome</keyword>
<sequence>MFKKLLLFAWVALMVAFIASCKGEQGDVGPKGDTGAAGPTGPAGPAGADGQDGTGGGGGGSIIAFMGEIETDTAGNMVVGDTAFFTGFTADEIKSVEKGVFQVYLKDDGAYFPVPGLVLFSDEAISYGYYYAVEGNALYFPIYRTSAAKVKKRSFEEVRVLVIPAANANGRVSSNVNWKNYDEAVAALGLTEADVKVVRKGH</sequence>
<feature type="chain" id="PRO_5024343222" evidence="2">
    <location>
        <begin position="22"/>
        <end position="202"/>
    </location>
</feature>
<organism evidence="3 4">
    <name type="scientific">Dyadobacter luticola</name>
    <dbReference type="NCBI Taxonomy" id="1979387"/>
    <lineage>
        <taxon>Bacteria</taxon>
        <taxon>Pseudomonadati</taxon>
        <taxon>Bacteroidota</taxon>
        <taxon>Cytophagia</taxon>
        <taxon>Cytophagales</taxon>
        <taxon>Spirosomataceae</taxon>
        <taxon>Dyadobacter</taxon>
    </lineage>
</organism>
<feature type="signal peptide" evidence="2">
    <location>
        <begin position="1"/>
        <end position="21"/>
    </location>
</feature>
<dbReference type="RefSeq" id="WP_138367334.1">
    <property type="nucleotide sequence ID" value="NZ_VCEJ01000005.1"/>
</dbReference>
<evidence type="ECO:0000256" key="2">
    <source>
        <dbReference type="SAM" id="SignalP"/>
    </source>
</evidence>